<sequence length="269" mass="30709">MIKFPTKKRVDLYVNAVSPEQLHQDLADAQEVMFDAWETDDLEAVLKLIRKAIRKSPLCADAYSFYSVISKEPPTAKIGYLETALYAATISLGEDFQEFAGRFWGVVETRPYMRSKAALANVMWESGNFYPAMTHCREMLQLCHNDNQGIRHVLASYYLELEMTDELASLLEDYSEDMRPYLQYSRALLAYRNSSPDADDIAKAAISVNKHIPGLLAKRRMQPKSTTGYITLGALDEAIDYINNNIKPWVRTQGAIQWLNKLAMNIRTY</sequence>
<dbReference type="Gene3D" id="1.25.40.10">
    <property type="entry name" value="Tetratricopeptide repeat domain"/>
    <property type="match status" value="1"/>
</dbReference>
<evidence type="ECO:0000313" key="1">
    <source>
        <dbReference type="EMBL" id="WMT17212.1"/>
    </source>
</evidence>
<name>A0ABY9PUQ4_SERFO</name>
<evidence type="ECO:0000313" key="2">
    <source>
        <dbReference type="Proteomes" id="UP001235341"/>
    </source>
</evidence>
<keyword evidence="2" id="KW-1185">Reference proteome</keyword>
<dbReference type="InterPro" id="IPR011990">
    <property type="entry name" value="TPR-like_helical_dom_sf"/>
</dbReference>
<gene>
    <name evidence="1" type="ORF">RFB13_13200</name>
</gene>
<reference evidence="1 2" key="1">
    <citation type="submission" date="2023-08" db="EMBL/GenBank/DDBJ databases">
        <title>Complete Genome and Methylome dissection of Serratia fonticola NEB369.</title>
        <authorList>
            <person name="Fomenkov A."/>
            <person name="Roberts R.D."/>
        </authorList>
    </citation>
    <scope>NUCLEOTIDE SEQUENCE [LARGE SCALE GENOMIC DNA]</scope>
    <source>
        <strain evidence="1 2">NEB369</strain>
    </source>
</reference>
<dbReference type="RefSeq" id="WP_309206707.1">
    <property type="nucleotide sequence ID" value="NZ_CP133586.1"/>
</dbReference>
<organism evidence="1 2">
    <name type="scientific">Serratia fonticola</name>
    <dbReference type="NCBI Taxonomy" id="47917"/>
    <lineage>
        <taxon>Bacteria</taxon>
        <taxon>Pseudomonadati</taxon>
        <taxon>Pseudomonadota</taxon>
        <taxon>Gammaproteobacteria</taxon>
        <taxon>Enterobacterales</taxon>
        <taxon>Yersiniaceae</taxon>
        <taxon>Serratia</taxon>
    </lineage>
</organism>
<dbReference type="EMBL" id="CP133586">
    <property type="protein sequence ID" value="WMT17212.1"/>
    <property type="molecule type" value="Genomic_DNA"/>
</dbReference>
<proteinExistence type="predicted"/>
<accession>A0ABY9PUQ4</accession>
<protein>
    <recommendedName>
        <fullName evidence="3">Tetratricopeptide repeat protein</fullName>
    </recommendedName>
</protein>
<dbReference type="Proteomes" id="UP001235341">
    <property type="component" value="Chromosome"/>
</dbReference>
<evidence type="ECO:0008006" key="3">
    <source>
        <dbReference type="Google" id="ProtNLM"/>
    </source>
</evidence>